<proteinExistence type="predicted"/>
<feature type="transmembrane region" description="Helical" evidence="1">
    <location>
        <begin position="17"/>
        <end position="36"/>
    </location>
</feature>
<reference evidence="2 3" key="1">
    <citation type="submission" date="2021-01" db="EMBL/GenBank/DDBJ databases">
        <title>Genomic Encyclopedia of Type Strains, Phase IV (KMG-IV): sequencing the most valuable type-strain genomes for metagenomic binning, comparative biology and taxonomic classification.</title>
        <authorList>
            <person name="Goeker M."/>
        </authorList>
    </citation>
    <scope>NUCLEOTIDE SEQUENCE [LARGE SCALE GENOMIC DNA]</scope>
    <source>
        <strain evidence="2 3">DSM 25879</strain>
    </source>
</reference>
<keyword evidence="3" id="KW-1185">Reference proteome</keyword>
<keyword evidence="1" id="KW-0812">Transmembrane</keyword>
<sequence length="168" mass="20152">MNFYHWILLNNIADPRWWLLFISVFWPWIVWWKLVIKKRLFEILTYGLLWAAMATWLDLLGTSEGMWEYPFKLYGKVSCLLPADVSVIPVLYMLLYQYGERWKTFLLGSMLVSSLLSFVFEPLFLKLNMLNLITWTHIKSWFAFIFLGLVTRLIIIMLKKAQQKFLVD</sequence>
<name>A0ABS2P5B3_9BACI</name>
<dbReference type="InterPro" id="IPR048147">
    <property type="entry name" value="CBO0543-like"/>
</dbReference>
<organism evidence="2 3">
    <name type="scientific">Sutcliffiella tianshenii</name>
    <dbReference type="NCBI Taxonomy" id="1463404"/>
    <lineage>
        <taxon>Bacteria</taxon>
        <taxon>Bacillati</taxon>
        <taxon>Bacillota</taxon>
        <taxon>Bacilli</taxon>
        <taxon>Bacillales</taxon>
        <taxon>Bacillaceae</taxon>
        <taxon>Sutcliffiella</taxon>
    </lineage>
</organism>
<dbReference type="NCBIfam" id="NF041644">
    <property type="entry name" value="CBO0543_fam"/>
    <property type="match status" value="1"/>
</dbReference>
<feature type="transmembrane region" description="Helical" evidence="1">
    <location>
        <begin position="43"/>
        <end position="61"/>
    </location>
</feature>
<accession>A0ABS2P5B3</accession>
<protein>
    <submittedName>
        <fullName evidence="2">Uncharacterized protein</fullName>
    </submittedName>
</protein>
<comment type="caution">
    <text evidence="2">The sequence shown here is derived from an EMBL/GenBank/DDBJ whole genome shotgun (WGS) entry which is preliminary data.</text>
</comment>
<feature type="transmembrane region" description="Helical" evidence="1">
    <location>
        <begin position="140"/>
        <end position="158"/>
    </location>
</feature>
<evidence type="ECO:0000313" key="3">
    <source>
        <dbReference type="Proteomes" id="UP000737402"/>
    </source>
</evidence>
<dbReference type="EMBL" id="JAFBED010000014">
    <property type="protein sequence ID" value="MBM7622154.1"/>
    <property type="molecule type" value="Genomic_DNA"/>
</dbReference>
<feature type="transmembrane region" description="Helical" evidence="1">
    <location>
        <begin position="102"/>
        <end position="120"/>
    </location>
</feature>
<feature type="transmembrane region" description="Helical" evidence="1">
    <location>
        <begin position="73"/>
        <end position="95"/>
    </location>
</feature>
<keyword evidence="1" id="KW-1133">Transmembrane helix</keyword>
<gene>
    <name evidence="2" type="ORF">JOC95_004065</name>
</gene>
<evidence type="ECO:0000256" key="1">
    <source>
        <dbReference type="SAM" id="Phobius"/>
    </source>
</evidence>
<evidence type="ECO:0000313" key="2">
    <source>
        <dbReference type="EMBL" id="MBM7622154.1"/>
    </source>
</evidence>
<dbReference type="Proteomes" id="UP000737402">
    <property type="component" value="Unassembled WGS sequence"/>
</dbReference>
<keyword evidence="1" id="KW-0472">Membrane</keyword>